<name>A0AAD5RVT0_9PEZI</name>
<proteinExistence type="predicted"/>
<feature type="region of interest" description="Disordered" evidence="1">
    <location>
        <begin position="135"/>
        <end position="191"/>
    </location>
</feature>
<reference evidence="2" key="1">
    <citation type="submission" date="2022-07" db="EMBL/GenBank/DDBJ databases">
        <title>Draft genome sequence of Zalerion maritima ATCC 34329, a (micro)plastics degrading marine fungus.</title>
        <authorList>
            <person name="Paco A."/>
            <person name="Goncalves M.F.M."/>
            <person name="Rocha-Santos T.A.P."/>
            <person name="Alves A."/>
        </authorList>
    </citation>
    <scope>NUCLEOTIDE SEQUENCE</scope>
    <source>
        <strain evidence="2">ATCC 34329</strain>
    </source>
</reference>
<comment type="caution">
    <text evidence="2">The sequence shown here is derived from an EMBL/GenBank/DDBJ whole genome shotgun (WGS) entry which is preliminary data.</text>
</comment>
<dbReference type="EMBL" id="JAKWBI020000064">
    <property type="protein sequence ID" value="KAJ2904020.1"/>
    <property type="molecule type" value="Genomic_DNA"/>
</dbReference>
<sequence>MRGRCLIQTTRRNRTMTKAFADGWKEKIENKRKKNTNMNSPHLRRDKMGISFSYSNKQRCGRNLEIRPAPATHMQLWTHHIQLQPIAFTAHGSLLAHRSVCLSTYCNEDPREEPNYRTAPSLALADTCWGGEDEGQGCHRNRQEQREEKDSLLASSSKRRRKSSMAAARLSSPTHDGVMKSMPRRQHAAATANGTSFIAAKRLDWIDSKGEPPQRNGDLPDSLVCFLPCSSKNTRKPRENMHTKGTTALALEMMRMHWLRAKPTHRNRQASRCGLLVVQWRNGFSGLGNGELLTR</sequence>
<gene>
    <name evidence="2" type="ORF">MKZ38_008952</name>
</gene>
<evidence type="ECO:0000313" key="2">
    <source>
        <dbReference type="EMBL" id="KAJ2904020.1"/>
    </source>
</evidence>
<dbReference type="AlphaFoldDB" id="A0AAD5RVT0"/>
<dbReference type="Proteomes" id="UP001201980">
    <property type="component" value="Unassembled WGS sequence"/>
</dbReference>
<keyword evidence="3" id="KW-1185">Reference proteome</keyword>
<organism evidence="2 3">
    <name type="scientific">Zalerion maritima</name>
    <dbReference type="NCBI Taxonomy" id="339359"/>
    <lineage>
        <taxon>Eukaryota</taxon>
        <taxon>Fungi</taxon>
        <taxon>Dikarya</taxon>
        <taxon>Ascomycota</taxon>
        <taxon>Pezizomycotina</taxon>
        <taxon>Sordariomycetes</taxon>
        <taxon>Lulworthiomycetidae</taxon>
        <taxon>Lulworthiales</taxon>
        <taxon>Lulworthiaceae</taxon>
        <taxon>Zalerion</taxon>
    </lineage>
</organism>
<evidence type="ECO:0000256" key="1">
    <source>
        <dbReference type="SAM" id="MobiDB-lite"/>
    </source>
</evidence>
<feature type="compositionally biased region" description="Basic and acidic residues" evidence="1">
    <location>
        <begin position="141"/>
        <end position="151"/>
    </location>
</feature>
<protein>
    <submittedName>
        <fullName evidence="2">Uncharacterized protein</fullName>
    </submittedName>
</protein>
<evidence type="ECO:0000313" key="3">
    <source>
        <dbReference type="Proteomes" id="UP001201980"/>
    </source>
</evidence>
<accession>A0AAD5RVT0</accession>